<protein>
    <submittedName>
        <fullName evidence="2">Uncharacterized protein</fullName>
    </submittedName>
</protein>
<feature type="compositionally biased region" description="Basic and acidic residues" evidence="1">
    <location>
        <begin position="161"/>
        <end position="179"/>
    </location>
</feature>
<name>A0A6J5LBZ7_9CAUD</name>
<sequence>MENNIERLKLLRVPFEAHQISRLPKPTKKQTDDLKADFKIGIRCKECGTWHHKDVVHLNYVGHAALTDRLLDVDPTWNWKPVSAKDGHPILDSDGGMWIELTVCGVTRLGYGDAQGKTGGNATKERIGDALRNAAMRFGAALDLWHKGDLHGGDDVNVESETQRDQQKKEKKPLPEMDKDEVITRYGTDVVDGESGEVTRFSKKAIIQKGEAKSQTLIDFLAPRCTLTESAIKEIKSWEKK</sequence>
<dbReference type="EMBL" id="LR796256">
    <property type="protein sequence ID" value="CAB4132044.1"/>
    <property type="molecule type" value="Genomic_DNA"/>
</dbReference>
<evidence type="ECO:0000313" key="2">
    <source>
        <dbReference type="EMBL" id="CAB4132044.1"/>
    </source>
</evidence>
<accession>A0A6J5LBZ7</accession>
<reference evidence="2" key="1">
    <citation type="submission" date="2020-04" db="EMBL/GenBank/DDBJ databases">
        <authorList>
            <person name="Chiriac C."/>
            <person name="Salcher M."/>
            <person name="Ghai R."/>
            <person name="Kavagutti S V."/>
        </authorList>
    </citation>
    <scope>NUCLEOTIDE SEQUENCE</scope>
</reference>
<evidence type="ECO:0000256" key="1">
    <source>
        <dbReference type="SAM" id="MobiDB-lite"/>
    </source>
</evidence>
<feature type="region of interest" description="Disordered" evidence="1">
    <location>
        <begin position="153"/>
        <end position="179"/>
    </location>
</feature>
<organism evidence="2">
    <name type="scientific">uncultured Caudovirales phage</name>
    <dbReference type="NCBI Taxonomy" id="2100421"/>
    <lineage>
        <taxon>Viruses</taxon>
        <taxon>Duplodnaviria</taxon>
        <taxon>Heunggongvirae</taxon>
        <taxon>Uroviricota</taxon>
        <taxon>Caudoviricetes</taxon>
        <taxon>Peduoviridae</taxon>
        <taxon>Maltschvirus</taxon>
        <taxon>Maltschvirus maltsch</taxon>
    </lineage>
</organism>
<gene>
    <name evidence="2" type="ORF">UFOVP138_25</name>
</gene>
<proteinExistence type="predicted"/>